<comment type="similarity">
    <text evidence="2">Belongs to the BMP lipoprotein family.</text>
</comment>
<dbReference type="AlphaFoldDB" id="A0A4V3D627"/>
<keyword evidence="3" id="KW-1003">Cell membrane</keyword>
<dbReference type="InterPro" id="IPR028082">
    <property type="entry name" value="Peripla_BP_I"/>
</dbReference>
<keyword evidence="6" id="KW-0449">Lipoprotein</keyword>
<dbReference type="SUPFAM" id="SSF53822">
    <property type="entry name" value="Periplasmic binding protein-like I"/>
    <property type="match status" value="1"/>
</dbReference>
<evidence type="ECO:0000313" key="9">
    <source>
        <dbReference type="Proteomes" id="UP000295632"/>
    </source>
</evidence>
<dbReference type="PANTHER" id="PTHR34296">
    <property type="entry name" value="TRANSCRIPTIONAL ACTIVATOR PROTEIN MED"/>
    <property type="match status" value="1"/>
</dbReference>
<evidence type="ECO:0000256" key="1">
    <source>
        <dbReference type="ARBA" id="ARBA00004193"/>
    </source>
</evidence>
<dbReference type="InterPro" id="IPR003760">
    <property type="entry name" value="PnrA-like"/>
</dbReference>
<keyword evidence="9" id="KW-1185">Reference proteome</keyword>
<dbReference type="PROSITE" id="PS51257">
    <property type="entry name" value="PROKAR_LIPOPROTEIN"/>
    <property type="match status" value="1"/>
</dbReference>
<dbReference type="InterPro" id="IPR050957">
    <property type="entry name" value="BMP_lipoprotein"/>
</dbReference>
<evidence type="ECO:0000256" key="4">
    <source>
        <dbReference type="ARBA" id="ARBA00022729"/>
    </source>
</evidence>
<dbReference type="Gene3D" id="3.40.50.2300">
    <property type="match status" value="2"/>
</dbReference>
<dbReference type="Pfam" id="PF02608">
    <property type="entry name" value="Bmp"/>
    <property type="match status" value="1"/>
</dbReference>
<keyword evidence="5" id="KW-0472">Membrane</keyword>
<evidence type="ECO:0000256" key="2">
    <source>
        <dbReference type="ARBA" id="ARBA00008610"/>
    </source>
</evidence>
<organism evidence="8 9">
    <name type="scientific">Aureibacillus halotolerans</name>
    <dbReference type="NCBI Taxonomy" id="1508390"/>
    <lineage>
        <taxon>Bacteria</taxon>
        <taxon>Bacillati</taxon>
        <taxon>Bacillota</taxon>
        <taxon>Bacilli</taxon>
        <taxon>Bacillales</taxon>
        <taxon>Bacillaceae</taxon>
        <taxon>Aureibacillus</taxon>
    </lineage>
</organism>
<comment type="caution">
    <text evidence="8">The sequence shown here is derived from an EMBL/GenBank/DDBJ whole genome shotgun (WGS) entry which is preliminary data.</text>
</comment>
<comment type="subcellular location">
    <subcellularLocation>
        <location evidence="1">Cell membrane</location>
        <topology evidence="1">Lipid-anchor</topology>
    </subcellularLocation>
</comment>
<dbReference type="EMBL" id="SNYJ01000002">
    <property type="protein sequence ID" value="TDQ42117.1"/>
    <property type="molecule type" value="Genomic_DNA"/>
</dbReference>
<dbReference type="OrthoDB" id="2556857at2"/>
<evidence type="ECO:0000256" key="5">
    <source>
        <dbReference type="ARBA" id="ARBA00023136"/>
    </source>
</evidence>
<keyword evidence="4" id="KW-0732">Signal</keyword>
<protein>
    <submittedName>
        <fullName evidence="8">Nucleoside-binding protein</fullName>
    </submittedName>
</protein>
<proteinExistence type="inferred from homology"/>
<evidence type="ECO:0000256" key="3">
    <source>
        <dbReference type="ARBA" id="ARBA00022475"/>
    </source>
</evidence>
<accession>A0A4V3D627</accession>
<dbReference type="PANTHER" id="PTHR34296:SF2">
    <property type="entry name" value="ABC TRANSPORTER GUANOSINE-BINDING PROTEIN NUPN"/>
    <property type="match status" value="1"/>
</dbReference>
<dbReference type="RefSeq" id="WP_133579007.1">
    <property type="nucleotide sequence ID" value="NZ_SNYJ01000002.1"/>
</dbReference>
<feature type="domain" description="ABC transporter substrate-binding protein PnrA-like" evidence="7">
    <location>
        <begin position="28"/>
        <end position="311"/>
    </location>
</feature>
<evidence type="ECO:0000313" key="8">
    <source>
        <dbReference type="EMBL" id="TDQ42117.1"/>
    </source>
</evidence>
<evidence type="ECO:0000259" key="7">
    <source>
        <dbReference type="Pfam" id="PF02608"/>
    </source>
</evidence>
<dbReference type="GO" id="GO:0005886">
    <property type="term" value="C:plasma membrane"/>
    <property type="evidence" value="ECO:0007669"/>
    <property type="project" value="UniProtKB-SubCell"/>
</dbReference>
<evidence type="ECO:0000256" key="6">
    <source>
        <dbReference type="ARBA" id="ARBA00023288"/>
    </source>
</evidence>
<gene>
    <name evidence="8" type="ORF">EV213_102147</name>
</gene>
<dbReference type="Proteomes" id="UP000295632">
    <property type="component" value="Unassembled WGS sequence"/>
</dbReference>
<sequence length="316" mass="34945">MRFALAIVAACLIIILTGCQTSMQSSLKIGLLVPGTITDQTWGNQGYQALMHLHADENAEVFYKEGMSEKEDVLKALKEFKQEGVSLVFAHGSEYHSLLQDTYQTFPSMHFVTFNGFSDAENVTNIQFNSHAMGFFAGMVAAGTSETNKIGVIAAYDWQPEVNGFYEGAILQNEMANVLVRFTYDWDDTTKALTILDRMIDEGVDVVYPAGDSFSVPVIDQVKEQNRYAIGYISDQSDLGERTVLTSTEQNLKNVYTMTVHMYKEETLEAGTISVGFGEGAIEMGPFSPEVPDSLKEKVQAAIVKYKDTGVLPKDK</sequence>
<name>A0A4V3D627_9BACI</name>
<reference evidence="8 9" key="1">
    <citation type="submission" date="2019-03" db="EMBL/GenBank/DDBJ databases">
        <title>Genomic Encyclopedia of Type Strains, Phase IV (KMG-IV): sequencing the most valuable type-strain genomes for metagenomic binning, comparative biology and taxonomic classification.</title>
        <authorList>
            <person name="Goeker M."/>
        </authorList>
    </citation>
    <scope>NUCLEOTIDE SEQUENCE [LARGE SCALE GENOMIC DNA]</scope>
    <source>
        <strain evidence="8 9">DSM 28697</strain>
    </source>
</reference>